<comment type="caution">
    <text evidence="1">The sequence shown here is derived from an EMBL/GenBank/DDBJ whole genome shotgun (WGS) entry which is preliminary data.</text>
</comment>
<dbReference type="Pfam" id="PF10178">
    <property type="entry name" value="PAC3"/>
    <property type="match status" value="1"/>
</dbReference>
<dbReference type="OrthoDB" id="5839at2759"/>
<dbReference type="PANTHER" id="PTHR31051">
    <property type="entry name" value="PROTEASOME ASSEMBLY CHAPERONE 3"/>
    <property type="match status" value="1"/>
</dbReference>
<gene>
    <name evidence="1" type="ORF">EB796_021680</name>
</gene>
<dbReference type="EMBL" id="VXIV02003199">
    <property type="protein sequence ID" value="KAF6020020.1"/>
    <property type="molecule type" value="Genomic_DNA"/>
</dbReference>
<evidence type="ECO:0000313" key="1">
    <source>
        <dbReference type="EMBL" id="KAF6020020.1"/>
    </source>
</evidence>
<dbReference type="Proteomes" id="UP000593567">
    <property type="component" value="Unassembled WGS sequence"/>
</dbReference>
<sequence length="124" mass="13689">MPEHSEPIQKCVVVNAIPTNLLCQEFEDKYLMIVTQHRKLGTLTLVTEDAALPHSDNVKTYTMQVVLGADNEVTQVIARQFAQTCKVKKPVLVASALKDSSREVVKLICAELDQLQHAESAVSS</sequence>
<reference evidence="1" key="1">
    <citation type="submission" date="2020-06" db="EMBL/GenBank/DDBJ databases">
        <title>Draft genome of Bugula neritina, a colonial animal packing powerful symbionts and potential medicines.</title>
        <authorList>
            <person name="Rayko M."/>
        </authorList>
    </citation>
    <scope>NUCLEOTIDE SEQUENCE [LARGE SCALE GENOMIC DNA]</scope>
    <source>
        <strain evidence="1">Kwan_BN1</strain>
    </source>
</reference>
<dbReference type="InterPro" id="IPR018788">
    <property type="entry name" value="Proteasome_assmbl_chp_3"/>
</dbReference>
<dbReference type="AlphaFoldDB" id="A0A7J7J1H1"/>
<organism evidence="1 2">
    <name type="scientific">Bugula neritina</name>
    <name type="common">Brown bryozoan</name>
    <name type="synonym">Sertularia neritina</name>
    <dbReference type="NCBI Taxonomy" id="10212"/>
    <lineage>
        <taxon>Eukaryota</taxon>
        <taxon>Metazoa</taxon>
        <taxon>Spiralia</taxon>
        <taxon>Lophotrochozoa</taxon>
        <taxon>Bryozoa</taxon>
        <taxon>Gymnolaemata</taxon>
        <taxon>Cheilostomatida</taxon>
        <taxon>Flustrina</taxon>
        <taxon>Buguloidea</taxon>
        <taxon>Bugulidae</taxon>
        <taxon>Bugula</taxon>
    </lineage>
</organism>
<dbReference type="GO" id="GO:0043248">
    <property type="term" value="P:proteasome assembly"/>
    <property type="evidence" value="ECO:0007669"/>
    <property type="project" value="InterPro"/>
</dbReference>
<dbReference type="InterPro" id="IPR053720">
    <property type="entry name" value="Psm_Assembly_Chaperone"/>
</dbReference>
<dbReference type="Gene3D" id="3.30.230.90">
    <property type="match status" value="1"/>
</dbReference>
<proteinExistence type="predicted"/>
<protein>
    <submittedName>
        <fullName evidence="1">PSMG3</fullName>
    </submittedName>
</protein>
<evidence type="ECO:0000313" key="2">
    <source>
        <dbReference type="Proteomes" id="UP000593567"/>
    </source>
</evidence>
<accession>A0A7J7J1H1</accession>
<dbReference type="PANTHER" id="PTHR31051:SF1">
    <property type="entry name" value="PROTEASOME ASSEMBLY CHAPERONE 3"/>
    <property type="match status" value="1"/>
</dbReference>
<name>A0A7J7J1H1_BUGNE</name>
<keyword evidence="2" id="KW-1185">Reference proteome</keyword>